<organism evidence="1 2">
    <name type="scientific">Streptomyces griseofuscus</name>
    <dbReference type="NCBI Taxonomy" id="146922"/>
    <lineage>
        <taxon>Bacteria</taxon>
        <taxon>Bacillati</taxon>
        <taxon>Actinomycetota</taxon>
        <taxon>Actinomycetes</taxon>
        <taxon>Kitasatosporales</taxon>
        <taxon>Streptomycetaceae</taxon>
        <taxon>Streptomyces</taxon>
    </lineage>
</organism>
<dbReference type="AlphaFoldDB" id="A0A7H1Q3R3"/>
<protein>
    <submittedName>
        <fullName evidence="1">Uncharacterized protein</fullName>
    </submittedName>
</protein>
<evidence type="ECO:0000313" key="1">
    <source>
        <dbReference type="EMBL" id="QNT94943.1"/>
    </source>
</evidence>
<dbReference type="Proteomes" id="UP000516422">
    <property type="component" value="Chromosome"/>
</dbReference>
<evidence type="ECO:0000313" key="2">
    <source>
        <dbReference type="Proteomes" id="UP000516422"/>
    </source>
</evidence>
<dbReference type="EMBL" id="CP051006">
    <property type="protein sequence ID" value="QNT94943.1"/>
    <property type="molecule type" value="Genomic_DNA"/>
</dbReference>
<proteinExistence type="predicted"/>
<dbReference type="KEGG" id="sgf:HEP81_04671"/>
<gene>
    <name evidence="1" type="ORF">HEP81_04671</name>
</gene>
<name>A0A7H1Q3R3_9ACTN</name>
<accession>A0A7H1Q3R3</accession>
<reference evidence="1 2" key="1">
    <citation type="submission" date="2020-04" db="EMBL/GenBank/DDBJ databases">
        <title>Characterization and engineering of Streptomyces griseofuscus DSM40191 as a potential heterologous host for expression of BGCs.</title>
        <authorList>
            <person name="Gren T."/>
            <person name="Whitford C.M."/>
            <person name="Mohite O.S."/>
            <person name="Joergensen T.S."/>
            <person name="Nielsen J.B."/>
            <person name="Lee S.Y."/>
            <person name="Weber T."/>
        </authorList>
    </citation>
    <scope>NUCLEOTIDE SEQUENCE [LARGE SCALE GENOMIC DNA]</scope>
    <source>
        <strain evidence="1 2">DSM 40191</strain>
    </source>
</reference>
<sequence length="216" mass="21706">MAGSCCGSARVVPRLDPAPCNALTQAAAGLLVPHAEVAGIAPGGAVSATRSVDVDVQAPAAGACPATWTVGARLTPVSGEVFGADANLQAVASGTWVATSAQAVLPEAGTYALSADFYSHINATTPWAVAINARLFNVTAGAPVPGTNRRIQFGNINDPGGGTVMSLQNAGSLSTFLTVTGPTTIRVEGLRQYVGFNDSTQAVLGSPRLGFVKVSD</sequence>
<dbReference type="RefSeq" id="WP_051850025.1">
    <property type="nucleotide sequence ID" value="NZ_CP051006.1"/>
</dbReference>
<dbReference type="GeneID" id="91464221"/>